<organism evidence="2 3">
    <name type="scientific">Lentinula raphanica</name>
    <dbReference type="NCBI Taxonomy" id="153919"/>
    <lineage>
        <taxon>Eukaryota</taxon>
        <taxon>Fungi</taxon>
        <taxon>Dikarya</taxon>
        <taxon>Basidiomycota</taxon>
        <taxon>Agaricomycotina</taxon>
        <taxon>Agaricomycetes</taxon>
        <taxon>Agaricomycetidae</taxon>
        <taxon>Agaricales</taxon>
        <taxon>Marasmiineae</taxon>
        <taxon>Omphalotaceae</taxon>
        <taxon>Lentinula</taxon>
    </lineage>
</organism>
<evidence type="ECO:0000256" key="1">
    <source>
        <dbReference type="SAM" id="SignalP"/>
    </source>
</evidence>
<evidence type="ECO:0000313" key="3">
    <source>
        <dbReference type="Proteomes" id="UP001163846"/>
    </source>
</evidence>
<gene>
    <name evidence="2" type="ORF">F5878DRAFT_349487</name>
</gene>
<keyword evidence="3" id="KW-1185">Reference proteome</keyword>
<evidence type="ECO:0000313" key="2">
    <source>
        <dbReference type="EMBL" id="KAJ3834613.1"/>
    </source>
</evidence>
<accession>A0AA38P1Z8</accession>
<dbReference type="Proteomes" id="UP001163846">
    <property type="component" value="Unassembled WGS sequence"/>
</dbReference>
<name>A0AA38P1Z8_9AGAR</name>
<dbReference type="EMBL" id="MU806507">
    <property type="protein sequence ID" value="KAJ3834613.1"/>
    <property type="molecule type" value="Genomic_DNA"/>
</dbReference>
<proteinExistence type="predicted"/>
<feature type="signal peptide" evidence="1">
    <location>
        <begin position="1"/>
        <end position="25"/>
    </location>
</feature>
<dbReference type="AlphaFoldDB" id="A0AA38P1Z8"/>
<sequence>MHYHASITNLLFLVLSLSIVSTSWAMPISTQTQNPPAPSIPTPTSNYNAPTQLYISHKYTPDQLKYIKAGLEYTASQWANSPTNYQTLPATFKVVQSSKVKLFQNEREGRLASYVYVLDKDGGTKSNEVDTDSAPEGMKAVARVEIKLKMSRGSSKPIGVLEFAAEPYWNAMEEVTIGRQKFDKLMFKKDLTGNVEVVGKNALKQSVWKKFTSFGSNRAV</sequence>
<keyword evidence="1" id="KW-0732">Signal</keyword>
<protein>
    <submittedName>
        <fullName evidence="2">Uncharacterized protein</fullName>
    </submittedName>
</protein>
<reference evidence="2" key="1">
    <citation type="submission" date="2022-08" db="EMBL/GenBank/DDBJ databases">
        <authorList>
            <consortium name="DOE Joint Genome Institute"/>
            <person name="Min B."/>
            <person name="Riley R."/>
            <person name="Sierra-Patev S."/>
            <person name="Naranjo-Ortiz M."/>
            <person name="Looney B."/>
            <person name="Konkel Z."/>
            <person name="Slot J.C."/>
            <person name="Sakamoto Y."/>
            <person name="Steenwyk J.L."/>
            <person name="Rokas A."/>
            <person name="Carro J."/>
            <person name="Camarero S."/>
            <person name="Ferreira P."/>
            <person name="Molpeceres G."/>
            <person name="Ruiz-Duenas F.J."/>
            <person name="Serrano A."/>
            <person name="Henrissat B."/>
            <person name="Drula E."/>
            <person name="Hughes K.W."/>
            <person name="Mata J.L."/>
            <person name="Ishikawa N.K."/>
            <person name="Vargas-Isla R."/>
            <person name="Ushijima S."/>
            <person name="Smith C.A."/>
            <person name="Ahrendt S."/>
            <person name="Andreopoulos W."/>
            <person name="He G."/>
            <person name="Labutti K."/>
            <person name="Lipzen A."/>
            <person name="Ng V."/>
            <person name="Sandor L."/>
            <person name="Barry K."/>
            <person name="Martinez A.T."/>
            <person name="Xiao Y."/>
            <person name="Gibbons J.G."/>
            <person name="Terashima K."/>
            <person name="Hibbett D.S."/>
            <person name="Grigoriev I.V."/>
        </authorList>
    </citation>
    <scope>NUCLEOTIDE SEQUENCE</scope>
    <source>
        <strain evidence="2">TFB9207</strain>
    </source>
</reference>
<comment type="caution">
    <text evidence="2">The sequence shown here is derived from an EMBL/GenBank/DDBJ whole genome shotgun (WGS) entry which is preliminary data.</text>
</comment>
<feature type="chain" id="PRO_5041455279" evidence="1">
    <location>
        <begin position="26"/>
        <end position="220"/>
    </location>
</feature>